<dbReference type="Proteomes" id="UP000663832">
    <property type="component" value="Unassembled WGS sequence"/>
</dbReference>
<evidence type="ECO:0000256" key="2">
    <source>
        <dbReference type="ARBA" id="ARBA00022525"/>
    </source>
</evidence>
<feature type="signal peptide" evidence="3">
    <location>
        <begin position="1"/>
        <end position="20"/>
    </location>
</feature>
<dbReference type="PROSITE" id="PS00118">
    <property type="entry name" value="PA2_HIS"/>
    <property type="match status" value="1"/>
</dbReference>
<comment type="caution">
    <text evidence="5">The sequence shown here is derived from an EMBL/GenBank/DDBJ whole genome shotgun (WGS) entry which is preliminary data.</text>
</comment>
<dbReference type="GO" id="GO:0050482">
    <property type="term" value="P:arachidonate secretion"/>
    <property type="evidence" value="ECO:0007669"/>
    <property type="project" value="InterPro"/>
</dbReference>
<reference evidence="5" key="1">
    <citation type="submission" date="2021-02" db="EMBL/GenBank/DDBJ databases">
        <authorList>
            <person name="Nowell W R."/>
        </authorList>
    </citation>
    <scope>NUCLEOTIDE SEQUENCE</scope>
</reference>
<dbReference type="Gene3D" id="1.20.90.10">
    <property type="entry name" value="Phospholipase A2 domain"/>
    <property type="match status" value="1"/>
</dbReference>
<dbReference type="SUPFAM" id="SSF48619">
    <property type="entry name" value="Phospholipase A2, PLA2"/>
    <property type="match status" value="1"/>
</dbReference>
<keyword evidence="3" id="KW-0732">Signal</keyword>
<keyword evidence="2" id="KW-0964">Secreted</keyword>
<proteinExistence type="predicted"/>
<evidence type="ECO:0000256" key="3">
    <source>
        <dbReference type="SAM" id="SignalP"/>
    </source>
</evidence>
<evidence type="ECO:0000256" key="1">
    <source>
        <dbReference type="ARBA" id="ARBA00004613"/>
    </source>
</evidence>
<name>A0A815ZS66_9BILA</name>
<accession>A0A815ZS66</accession>
<dbReference type="AlphaFoldDB" id="A0A815ZS66"/>
<evidence type="ECO:0000313" key="4">
    <source>
        <dbReference type="EMBL" id="CAF1328481.1"/>
    </source>
</evidence>
<dbReference type="InterPro" id="IPR036444">
    <property type="entry name" value="PLipase_A2_dom_sf"/>
</dbReference>
<evidence type="ECO:0000313" key="5">
    <source>
        <dbReference type="EMBL" id="CAF1588473.1"/>
    </source>
</evidence>
<protein>
    <submittedName>
        <fullName evidence="5">Uncharacterized protein</fullName>
    </submittedName>
</protein>
<dbReference type="GO" id="GO:0006644">
    <property type="term" value="P:phospholipid metabolic process"/>
    <property type="evidence" value="ECO:0007669"/>
    <property type="project" value="InterPro"/>
</dbReference>
<dbReference type="EMBL" id="CAJNOM010001049">
    <property type="protein sequence ID" value="CAF1588473.1"/>
    <property type="molecule type" value="Genomic_DNA"/>
</dbReference>
<sequence>MLNIYFIVLLIIPFINVIQCDDSTTTTTNNNGFGCGPMGINIDTVLRGLDRQSFIPCCVQHDLCYRTCNRTRSQCDCAFYRCFQQSCVSRYPRCIDCYAYTIEFFELVRIGGLPSYIHDQENNNCTATYDNKETNNISMDKNYVPESYCKGIN</sequence>
<dbReference type="GO" id="GO:0004623">
    <property type="term" value="F:phospholipase A2 activity"/>
    <property type="evidence" value="ECO:0007669"/>
    <property type="project" value="InterPro"/>
</dbReference>
<keyword evidence="6" id="KW-1185">Reference proteome</keyword>
<evidence type="ECO:0000313" key="6">
    <source>
        <dbReference type="Proteomes" id="UP000663832"/>
    </source>
</evidence>
<dbReference type="GO" id="GO:0005576">
    <property type="term" value="C:extracellular region"/>
    <property type="evidence" value="ECO:0007669"/>
    <property type="project" value="UniProtKB-SubCell"/>
</dbReference>
<dbReference type="EMBL" id="CAJNOI010000679">
    <property type="protein sequence ID" value="CAF1328481.1"/>
    <property type="molecule type" value="Genomic_DNA"/>
</dbReference>
<comment type="subcellular location">
    <subcellularLocation>
        <location evidence="1">Secreted</location>
    </subcellularLocation>
</comment>
<dbReference type="InterPro" id="IPR033113">
    <property type="entry name" value="PLA2_histidine"/>
</dbReference>
<dbReference type="OrthoDB" id="3935740at2759"/>
<gene>
    <name evidence="4" type="ORF">BJG266_LOCUS33747</name>
    <name evidence="5" type="ORF">QVE165_LOCUS50937</name>
</gene>
<dbReference type="Proteomes" id="UP000663877">
    <property type="component" value="Unassembled WGS sequence"/>
</dbReference>
<organism evidence="5 6">
    <name type="scientific">Adineta steineri</name>
    <dbReference type="NCBI Taxonomy" id="433720"/>
    <lineage>
        <taxon>Eukaryota</taxon>
        <taxon>Metazoa</taxon>
        <taxon>Spiralia</taxon>
        <taxon>Gnathifera</taxon>
        <taxon>Rotifera</taxon>
        <taxon>Eurotatoria</taxon>
        <taxon>Bdelloidea</taxon>
        <taxon>Adinetida</taxon>
        <taxon>Adinetidae</taxon>
        <taxon>Adineta</taxon>
    </lineage>
</organism>
<feature type="chain" id="PRO_5036412601" evidence="3">
    <location>
        <begin position="21"/>
        <end position="153"/>
    </location>
</feature>